<feature type="region of interest" description="Disordered" evidence="2">
    <location>
        <begin position="1771"/>
        <end position="1921"/>
    </location>
</feature>
<reference key="1">
    <citation type="submission" date="2019-01" db="UniProtKB">
        <authorList>
            <consortium name="RefSeq"/>
        </authorList>
    </citation>
    <scope>IDENTIFICATION</scope>
</reference>
<proteinExistence type="predicted"/>
<accession>A0A3Q7Q7Z2</accession>
<dbReference type="InterPro" id="IPR031446">
    <property type="entry name" value="PCM1_C"/>
</dbReference>
<feature type="compositionally biased region" description="Polar residues" evidence="2">
    <location>
        <begin position="1199"/>
        <end position="1220"/>
    </location>
</feature>
<feature type="region of interest" description="Disordered" evidence="2">
    <location>
        <begin position="957"/>
        <end position="1012"/>
    </location>
</feature>
<dbReference type="Proteomes" id="UP000286641">
    <property type="component" value="Unplaced"/>
</dbReference>
<reference evidence="5" key="2">
    <citation type="submission" date="2025-08" db="UniProtKB">
        <authorList>
            <consortium name="RefSeq"/>
        </authorList>
    </citation>
    <scope>IDENTIFICATION</scope>
    <source>
        <tissue evidence="5">Blood</tissue>
    </source>
</reference>
<feature type="region of interest" description="Disordered" evidence="2">
    <location>
        <begin position="912"/>
        <end position="933"/>
    </location>
</feature>
<feature type="compositionally biased region" description="Basic and acidic residues" evidence="2">
    <location>
        <begin position="1808"/>
        <end position="1817"/>
    </location>
</feature>
<feature type="compositionally biased region" description="Acidic residues" evidence="2">
    <location>
        <begin position="962"/>
        <end position="973"/>
    </location>
</feature>
<dbReference type="PANTHER" id="PTHR14164:SF12">
    <property type="entry name" value="PERICENTRIOLAR MATERIAL 1 PROTEIN"/>
    <property type="match status" value="1"/>
</dbReference>
<feature type="region of interest" description="Disordered" evidence="2">
    <location>
        <begin position="1605"/>
        <end position="1628"/>
    </location>
</feature>
<keyword evidence="1" id="KW-0175">Coiled coil</keyword>
<feature type="compositionally biased region" description="Polar residues" evidence="2">
    <location>
        <begin position="918"/>
        <end position="927"/>
    </location>
</feature>
<keyword evidence="4" id="KW-1185">Reference proteome</keyword>
<dbReference type="PANTHER" id="PTHR14164">
    <property type="entry name" value="PERICENTRIOLAR MATERIAL 1-RELATED"/>
    <property type="match status" value="1"/>
</dbReference>
<dbReference type="GO" id="GO:0071539">
    <property type="term" value="P:protein localization to centrosome"/>
    <property type="evidence" value="ECO:0007669"/>
    <property type="project" value="InterPro"/>
</dbReference>
<evidence type="ECO:0000313" key="5">
    <source>
        <dbReference type="RefSeq" id="XP_025741849.1"/>
    </source>
</evidence>
<feature type="compositionally biased region" description="Acidic residues" evidence="2">
    <location>
        <begin position="663"/>
        <end position="677"/>
    </location>
</feature>
<gene>
    <name evidence="5" type="primary">PCM1</name>
</gene>
<feature type="compositionally biased region" description="Polar residues" evidence="2">
    <location>
        <begin position="408"/>
        <end position="424"/>
    </location>
</feature>
<feature type="compositionally biased region" description="Polar residues" evidence="2">
    <location>
        <begin position="284"/>
        <end position="299"/>
    </location>
</feature>
<feature type="region of interest" description="Disordered" evidence="2">
    <location>
        <begin position="392"/>
        <end position="431"/>
    </location>
</feature>
<dbReference type="GeneID" id="112834605"/>
<dbReference type="GO" id="GO:0034454">
    <property type="term" value="P:microtubule anchoring at centrosome"/>
    <property type="evidence" value="ECO:0007669"/>
    <property type="project" value="InterPro"/>
</dbReference>
<dbReference type="GO" id="GO:1905515">
    <property type="term" value="P:non-motile cilium assembly"/>
    <property type="evidence" value="ECO:0007669"/>
    <property type="project" value="TreeGrafter"/>
</dbReference>
<feature type="compositionally biased region" description="Polar residues" evidence="2">
    <location>
        <begin position="840"/>
        <end position="854"/>
    </location>
</feature>
<feature type="compositionally biased region" description="Polar residues" evidence="2">
    <location>
        <begin position="974"/>
        <end position="993"/>
    </location>
</feature>
<dbReference type="GO" id="GO:0036064">
    <property type="term" value="C:ciliary basal body"/>
    <property type="evidence" value="ECO:0007669"/>
    <property type="project" value="TreeGrafter"/>
</dbReference>
<feature type="region of interest" description="Disordered" evidence="2">
    <location>
        <begin position="650"/>
        <end position="697"/>
    </location>
</feature>
<feature type="region of interest" description="Disordered" evidence="2">
    <location>
        <begin position="1970"/>
        <end position="1992"/>
    </location>
</feature>
<feature type="compositionally biased region" description="Polar residues" evidence="2">
    <location>
        <begin position="1833"/>
        <end position="1847"/>
    </location>
</feature>
<feature type="region of interest" description="Disordered" evidence="2">
    <location>
        <begin position="568"/>
        <end position="592"/>
    </location>
</feature>
<organism evidence="4 5">
    <name type="scientific">Callorhinus ursinus</name>
    <name type="common">Northern fur seal</name>
    <dbReference type="NCBI Taxonomy" id="34884"/>
    <lineage>
        <taxon>Eukaryota</taxon>
        <taxon>Metazoa</taxon>
        <taxon>Chordata</taxon>
        <taxon>Craniata</taxon>
        <taxon>Vertebrata</taxon>
        <taxon>Euteleostomi</taxon>
        <taxon>Mammalia</taxon>
        <taxon>Eutheria</taxon>
        <taxon>Laurasiatheria</taxon>
        <taxon>Carnivora</taxon>
        <taxon>Caniformia</taxon>
        <taxon>Pinnipedia</taxon>
        <taxon>Otariidae</taxon>
        <taxon>Callorhinus</taxon>
    </lineage>
</organism>
<feature type="region of interest" description="Disordered" evidence="2">
    <location>
        <begin position="284"/>
        <end position="308"/>
    </location>
</feature>
<feature type="region of interest" description="Disordered" evidence="2">
    <location>
        <begin position="1199"/>
        <end position="1355"/>
    </location>
</feature>
<dbReference type="InterPro" id="IPR024138">
    <property type="entry name" value="Pericentriolar_Pcm1"/>
</dbReference>
<feature type="region of interest" description="Disordered" evidence="2">
    <location>
        <begin position="840"/>
        <end position="863"/>
    </location>
</feature>
<evidence type="ECO:0000259" key="3">
    <source>
        <dbReference type="Pfam" id="PF15717"/>
    </source>
</evidence>
<feature type="compositionally biased region" description="Basic and acidic residues" evidence="2">
    <location>
        <begin position="1136"/>
        <end position="1146"/>
    </location>
</feature>
<feature type="coiled-coil region" evidence="1">
    <location>
        <begin position="1036"/>
        <end position="1063"/>
    </location>
</feature>
<feature type="compositionally biased region" description="Polar residues" evidence="2">
    <location>
        <begin position="754"/>
        <end position="765"/>
    </location>
</feature>
<feature type="coiled-coil region" evidence="1">
    <location>
        <begin position="778"/>
        <end position="815"/>
    </location>
</feature>
<feature type="compositionally biased region" description="Polar residues" evidence="2">
    <location>
        <begin position="1899"/>
        <end position="1918"/>
    </location>
</feature>
<feature type="coiled-coil region" evidence="1">
    <location>
        <begin position="697"/>
        <end position="727"/>
    </location>
</feature>
<dbReference type="GO" id="GO:0034451">
    <property type="term" value="C:centriolar satellite"/>
    <property type="evidence" value="ECO:0007669"/>
    <property type="project" value="TreeGrafter"/>
</dbReference>
<feature type="compositionally biased region" description="Basic and acidic residues" evidence="2">
    <location>
        <begin position="43"/>
        <end position="61"/>
    </location>
</feature>
<protein>
    <submittedName>
        <fullName evidence="5">Pericentriolar material 1 protein isoform X17</fullName>
    </submittedName>
</protein>
<feature type="region of interest" description="Disordered" evidence="2">
    <location>
        <begin position="732"/>
        <end position="771"/>
    </location>
</feature>
<feature type="compositionally biased region" description="Acidic residues" evidence="2">
    <location>
        <begin position="571"/>
        <end position="580"/>
    </location>
</feature>
<evidence type="ECO:0000256" key="1">
    <source>
        <dbReference type="SAM" id="Coils"/>
    </source>
</evidence>
<evidence type="ECO:0000313" key="4">
    <source>
        <dbReference type="Proteomes" id="UP000286641"/>
    </source>
</evidence>
<feature type="compositionally biased region" description="Polar residues" evidence="2">
    <location>
        <begin position="116"/>
        <end position="132"/>
    </location>
</feature>
<feature type="compositionally biased region" description="Polar residues" evidence="2">
    <location>
        <begin position="1975"/>
        <end position="1984"/>
    </location>
</feature>
<feature type="compositionally biased region" description="Acidic residues" evidence="2">
    <location>
        <begin position="1849"/>
        <end position="1865"/>
    </location>
</feature>
<feature type="region of interest" description="Disordered" evidence="2">
    <location>
        <begin position="464"/>
        <end position="496"/>
    </location>
</feature>
<feature type="compositionally biased region" description="Basic residues" evidence="2">
    <location>
        <begin position="1343"/>
        <end position="1355"/>
    </location>
</feature>
<dbReference type="CTD" id="5108"/>
<feature type="compositionally biased region" description="Polar residues" evidence="2">
    <location>
        <begin position="464"/>
        <end position="489"/>
    </location>
</feature>
<feature type="compositionally biased region" description="Acidic residues" evidence="2">
    <location>
        <begin position="1818"/>
        <end position="1828"/>
    </location>
</feature>
<feature type="compositionally biased region" description="Basic and acidic residues" evidence="2">
    <location>
        <begin position="1885"/>
        <end position="1898"/>
    </location>
</feature>
<dbReference type="Pfam" id="PF15717">
    <property type="entry name" value="PCM1_C"/>
    <property type="match status" value="1"/>
</dbReference>
<feature type="region of interest" description="Disordered" evidence="2">
    <location>
        <begin position="1"/>
        <end position="93"/>
    </location>
</feature>
<evidence type="ECO:0000256" key="2">
    <source>
        <dbReference type="SAM" id="MobiDB-lite"/>
    </source>
</evidence>
<sequence>MATGGGPFEEGVNDQDLPNWSNEGVDDRLNNMDWGGQQKKANKSSEKNKKKFGVESDKRVTNDISPESSPGVGRRRTKTPHSFPHSRYVTQMSVPEQAELEKLKQRINFSDLDQRSIGSDSQGRATAANNKRQLSENRKPFNFLPMQINTNKSKDAAISPPKREMIGSAQCKELFASALSNDLLQNCQVSEEDGRGEPAMESSQIVSRLVQIRDYITKASSMREDLVEKNERSANVERLTHLIDHLKEQEKSYMKFLQKILARENEEEDVRTIDSAVGSGSVAESTSLNIDVQSEASDTTARDPQQEPMEEIENLKKQHDLLKRMLQQQEQLRALQGRQAALLALQHKAEQAIAVMDDSVVTETTGSLSGVSITSELNEELNDLIQRFHNQLRDSQPPTVPDNRRQAESLSLSREVSQSRNPSVSERLPDEKVQLFSKMKVLQEKKQKMDKLLGELHTLRDQHLNNSSFVPSSASPQRSVDQRSTTSAPSAPIGLAPVVNGESNSFTSSVPYPPASLISQNESENEGHLNPTEKLQKLNEVRKRLNELRELVHYYEQTSDMMTDAVNENTKDEETEESEYESEHENSEPITNIRNPQVAATWNEVNSNSNAQCVSNNREGRSVNSNCEINNRSAANIRALNMPPSLDCHYNREGEQGIHGAQGEDDEEEEEEAEDEGVSGASLTSHRSSLVDEAPEDAEFEQKINRLMAAKQKLRQLQDLVAMVQDDDAADHGVVSTNTSNLDDFYPAEDDNKQNANNTRGNANKTQKDAGINEKAREKFYEAKLQQQQRELKQLQEERKKLIEIQEKIQALQKACPDLQLSATSAGNFPTKKYIPAVTSTPAVNGNETSTSKSGFEPEDSSVVDNELWSEMRRHEMLREELRQRRKQLEALMAEHQRRQGLAETTSPVAVSLRSDGSENLCTPQQSRTEKTMATWGGSTQCALDEEGDEDGYLSEGVVRTDEEEEEEEEDASSSDNFSMYPPNSANHNSYNVKETKNRWKNNRPFSADGNYRPLAKTRQQNISMQRQENLRWVSELSYVEEKEQWQEQINQLKKQLDFSVSICQTLMQDQQTLSCLLQTLLTGPYSVMPSNVASPQVHFIMHQLNQCYTQLTWQQNNVQRLKQMLNELMRQQNQHPEKPGSKERGSSASHPSSPSLFCPFSFPSQPVNLFNLPGFTNISSFAPGMNFSPLFPSNFGDFSQNISTPTEQQQPLAQNSSGKTEYMAFPKPFESTSSIGAEKQRNQKQPEEEVENSRTPWLYDQEGDIEKPFTKTGFPVSVEKTTNSNRKNQLDTSRRRHQFDEESLESFSSMPDPVDPTTVTKTFKTRKASAQASLASKDKTPKSKSKKRHSTQLKSRVKNIGYESASMSSTCEPCKSRNRHSAQTEDPVQAKVFSRKNHEQLEKVIKYSRSTEISSETGSDFSMFEALRDTIYSEVATLISQNESRPHFLIELFHELQLLNTDYLRQRALYALQDIVSRHISENREKGGENVKSVNSGTWIASNSELTPSESLATTDDETFEKNFERETHKISEQNDADNASVMSVSSNFEPFATDDLGNTVIHLDQALARMREYERMKTEAESSTNRRCTCRILEDGVGAAATSTVTNSEETPIENHGSQQPVNEVSTVPCPRIDTQQLDRQIKAIMKEVIPFLKEHMDEVCSSQLLTSVRRMVLTLTQQNDESKEFVKFFHKQLGSILQDSLAKFAGRKLKDCGEDLLVEISEVLFNELAFFKLMQDLDNNSITVKQRCKRKIEAAGVIQSYAKEAKRILEGDHDSPVGEIDDEDKDKDETETVKQTQTSGMYVDDGPKNVRSDVSDQEEDEESEECPVSINLSKAETQALTNYGSGEDENDDEEIEEFEEGPVDVQTSLQANTEAIEETEHDDQVLQHDFEKSGESKNVSSEQELTTSKGDQDSTPVKPCYLNILENEQPLNSAVQKDSLTTIDSSKQPNPLPLPLTEIETLVPTVKEVKSAQETPESSLAGSPDTESPVLVNDYEAESGNISQKSDEEDFVKVEDLPLKLTIYSEADLRKKMVEEEQKNHLSGEILCEMQVEELAGNSQTLKEPETVGAQSV</sequence>
<feature type="compositionally biased region" description="Basic and acidic residues" evidence="2">
    <location>
        <begin position="1239"/>
        <end position="1248"/>
    </location>
</feature>
<feature type="region of interest" description="Disordered" evidence="2">
    <location>
        <begin position="1368"/>
        <end position="1389"/>
    </location>
</feature>
<feature type="domain" description="Pericentriolar material 1 protein C-terminal" evidence="3">
    <location>
        <begin position="1419"/>
        <end position="2049"/>
    </location>
</feature>
<feature type="region of interest" description="Disordered" evidence="2">
    <location>
        <begin position="1132"/>
        <end position="1153"/>
    </location>
</feature>
<dbReference type="RefSeq" id="XP_025741849.1">
    <property type="nucleotide sequence ID" value="XM_025886064.1"/>
</dbReference>
<feature type="region of interest" description="Disordered" evidence="2">
    <location>
        <begin position="111"/>
        <end position="139"/>
    </location>
</feature>
<feature type="coiled-coil region" evidence="1">
    <location>
        <begin position="872"/>
        <end position="899"/>
    </location>
</feature>
<name>A0A3Q7Q7Z2_CALUR</name>